<dbReference type="GO" id="GO:0004499">
    <property type="term" value="F:N,N-dimethylaniline monooxygenase activity"/>
    <property type="evidence" value="ECO:0007669"/>
    <property type="project" value="InterPro"/>
</dbReference>
<comment type="similarity">
    <text evidence="2">Belongs to the FAD-binding monooxygenase family.</text>
</comment>
<dbReference type="Pfam" id="PF00743">
    <property type="entry name" value="FMO-like"/>
    <property type="match status" value="1"/>
</dbReference>
<dbReference type="GO" id="GO:0050660">
    <property type="term" value="F:flavin adenine dinucleotide binding"/>
    <property type="evidence" value="ECO:0007669"/>
    <property type="project" value="InterPro"/>
</dbReference>
<evidence type="ECO:0000256" key="5">
    <source>
        <dbReference type="ARBA" id="ARBA00022857"/>
    </source>
</evidence>
<keyword evidence="6" id="KW-0560">Oxidoreductase</keyword>
<protein>
    <submittedName>
        <fullName evidence="8">Baeyer-Villiger monooxygenase homologue</fullName>
    </submittedName>
</protein>
<dbReference type="Gene3D" id="3.50.50.60">
    <property type="entry name" value="FAD/NAD(P)-binding domain"/>
    <property type="match status" value="2"/>
</dbReference>
<dbReference type="EMBL" id="AJ303350">
    <property type="protein sequence ID" value="CAC40956.1"/>
    <property type="molecule type" value="Genomic_DNA"/>
</dbReference>
<keyword evidence="3" id="KW-0285">Flavoprotein</keyword>
<dbReference type="SUPFAM" id="SSF51905">
    <property type="entry name" value="FAD/NAD(P)-binding domain"/>
    <property type="match status" value="2"/>
</dbReference>
<dbReference type="PANTHER" id="PTHR43098:SF3">
    <property type="entry name" value="L-ORNITHINE N(5)-MONOOXYGENASE-RELATED"/>
    <property type="match status" value="1"/>
</dbReference>
<accession>Q93JR9</accession>
<organism evidence="8">
    <name type="scientific">Rhodococcus erythropolis</name>
    <name type="common">Arthrobacter picolinophilus</name>
    <dbReference type="NCBI Taxonomy" id="1833"/>
    <lineage>
        <taxon>Bacteria</taxon>
        <taxon>Bacillati</taxon>
        <taxon>Actinomycetota</taxon>
        <taxon>Actinomycetes</taxon>
        <taxon>Mycobacteriales</taxon>
        <taxon>Nocardiaceae</taxon>
        <taxon>Rhodococcus</taxon>
        <taxon>Rhodococcus erythropolis group</taxon>
    </lineage>
</organism>
<dbReference type="AlphaFoldDB" id="Q93JR9"/>
<evidence type="ECO:0000256" key="3">
    <source>
        <dbReference type="ARBA" id="ARBA00022630"/>
    </source>
</evidence>
<evidence type="ECO:0000256" key="7">
    <source>
        <dbReference type="ARBA" id="ARBA00023033"/>
    </source>
</evidence>
<proteinExistence type="inferred from homology"/>
<reference evidence="8" key="1">
    <citation type="submission" date="2001-01" db="EMBL/GenBank/DDBJ databases">
        <title>The genes involved in limonene and carveol degradation in Rhodococcus erythropolis DCL14 are localized on a large linear plasmid.</title>
        <authorList>
            <person name="Van der Vlugt-Bergmans C.J.B."/>
            <person name="Leer R.J."/>
            <person name="Gottschalk G."/>
            <person name="van der Werf M.J."/>
        </authorList>
    </citation>
    <scope>NUCLEOTIDE SEQUENCE</scope>
    <source>
        <strain evidence="8">DCL14</strain>
    </source>
</reference>
<dbReference type="GO" id="GO:0050661">
    <property type="term" value="F:NADP binding"/>
    <property type="evidence" value="ECO:0007669"/>
    <property type="project" value="InterPro"/>
</dbReference>
<dbReference type="InterPro" id="IPR020946">
    <property type="entry name" value="Flavin_mOase-like"/>
</dbReference>
<evidence type="ECO:0000256" key="6">
    <source>
        <dbReference type="ARBA" id="ARBA00023002"/>
    </source>
</evidence>
<dbReference type="InterPro" id="IPR036188">
    <property type="entry name" value="FAD/NAD-bd_sf"/>
</dbReference>
<dbReference type="InterPro" id="IPR050775">
    <property type="entry name" value="FAD-binding_Monooxygenases"/>
</dbReference>
<evidence type="ECO:0000256" key="4">
    <source>
        <dbReference type="ARBA" id="ARBA00022827"/>
    </source>
</evidence>
<evidence type="ECO:0000256" key="1">
    <source>
        <dbReference type="ARBA" id="ARBA00001974"/>
    </source>
</evidence>
<name>Q93JR9_RHOER</name>
<evidence type="ECO:0000256" key="2">
    <source>
        <dbReference type="ARBA" id="ARBA00010139"/>
    </source>
</evidence>
<dbReference type="PANTHER" id="PTHR43098">
    <property type="entry name" value="L-ORNITHINE N(5)-MONOOXYGENASE-RELATED"/>
    <property type="match status" value="1"/>
</dbReference>
<sequence>MSKTNGVVTTPTSVDVLVVGAGFSGLRALHHLREKGYRTHLIEAGDDVGGTWYWNSYPGARVDIESLEYSYAFDDELQLEWEWPERYAAQSDVLRYLQHVADRFDLRRDISFGERVQSATYDEASATWLVTTDCGEQWRSRFFIPAVGFLSTPYVPDIQGRESFAGQLVHSARWPEGGIDFAGKRVAIIGTGSTGVQLIPQIAESAESLTVLQRSPMWVVPLQNTPMPEEYQTRIKARYPELRRRELDESFAGNLLVDFDLRSSETRSALEVSPEEREAEYDFRWAAGGLSLYTSFTDLIFNQEANDTLREYLERRIRQLIKDPATADKLIPTDYPPLTKRLCCETGYYDAFNRDNVHLVDTKADPIAEITPTGVRLESGAVHDVDIIIFATGFDAATGSLKRLNITGPGGRTLDEHWADGARTHLGLMSDAFPNMFFLAGPLSPGGFFSPPLQSDYQVQLIARMLDRLAGEDAVAIEPEPAAVEDWMTQVDAVYNATLLPKAQSWWSGANIPGKARQFLYYLGGFAAYRDACEQMFADEMRGYRRIGDQASAPAATSSAV</sequence>
<keyword evidence="7 8" id="KW-0503">Monooxygenase</keyword>
<keyword evidence="4" id="KW-0274">FAD</keyword>
<keyword evidence="5" id="KW-0521">NADP</keyword>
<comment type="cofactor">
    <cofactor evidence="1">
        <name>FAD</name>
        <dbReference type="ChEBI" id="CHEBI:57692"/>
    </cofactor>
</comment>
<evidence type="ECO:0000313" key="8">
    <source>
        <dbReference type="EMBL" id="CAC40956.1"/>
    </source>
</evidence>